<keyword evidence="2" id="KW-1185">Reference proteome</keyword>
<dbReference type="Gene3D" id="1.10.3210.10">
    <property type="entry name" value="Hypothetical protein af1432"/>
    <property type="match status" value="1"/>
</dbReference>
<dbReference type="RefSeq" id="WP_138079581.1">
    <property type="nucleotide sequence ID" value="NZ_VAJM01000009.1"/>
</dbReference>
<dbReference type="OrthoDB" id="9808993at2"/>
<dbReference type="AlphaFoldDB" id="A0A5R8WLX4"/>
<dbReference type="EMBL" id="VAJM01000009">
    <property type="protein sequence ID" value="TLM90382.1"/>
    <property type="molecule type" value="Genomic_DNA"/>
</dbReference>
<reference evidence="1 2" key="1">
    <citation type="submission" date="2019-05" db="EMBL/GenBank/DDBJ databases">
        <title>Hymenobacter edaphi sp. nov., isolated from abandoned arsenic-contaminated farmland soil.</title>
        <authorList>
            <person name="Nie L."/>
        </authorList>
    </citation>
    <scope>NUCLEOTIDE SEQUENCE [LARGE SCALE GENOMIC DNA]</scope>
    <source>
        <strain evidence="1 2">1-3-3-8</strain>
    </source>
</reference>
<sequence length="214" mass="24869">MTLTLEARWQQLLAPLTPDTDLRRRGYQQLHDAYSQSGRHYHALPHIRQMLEALDGRLATLQDAPVVQLAVWFHDAVYSPLRTDNEARSAELARQFLAQTSLSAARRERVTFLIERTKDHTQPQPAADTDLHLLLDVDLQVLGAPEADYWRYARQVRQEYALVPDILYRRGRQEVLQKFLALPRVYQTAEFQRLEASARRNLGAELAAWQQNRF</sequence>
<evidence type="ECO:0000313" key="2">
    <source>
        <dbReference type="Proteomes" id="UP000305517"/>
    </source>
</evidence>
<dbReference type="SUPFAM" id="SSF109604">
    <property type="entry name" value="HD-domain/PDEase-like"/>
    <property type="match status" value="1"/>
</dbReference>
<dbReference type="PIRSF" id="PIRSF035170">
    <property type="entry name" value="HD_phosphohydro"/>
    <property type="match status" value="1"/>
</dbReference>
<proteinExistence type="predicted"/>
<evidence type="ECO:0008006" key="3">
    <source>
        <dbReference type="Google" id="ProtNLM"/>
    </source>
</evidence>
<accession>A0A5R8WLX4</accession>
<organism evidence="1 2">
    <name type="scientific">Hymenobacter jeollabukensis</name>
    <dbReference type="NCBI Taxonomy" id="2025313"/>
    <lineage>
        <taxon>Bacteria</taxon>
        <taxon>Pseudomonadati</taxon>
        <taxon>Bacteroidota</taxon>
        <taxon>Cytophagia</taxon>
        <taxon>Cytophagales</taxon>
        <taxon>Hymenobacteraceae</taxon>
        <taxon>Hymenobacter</taxon>
    </lineage>
</organism>
<comment type="caution">
    <text evidence="1">The sequence shown here is derived from an EMBL/GenBank/DDBJ whole genome shotgun (WGS) entry which is preliminary data.</text>
</comment>
<dbReference type="InterPro" id="IPR009218">
    <property type="entry name" value="HD_phosphohydro"/>
</dbReference>
<dbReference type="PANTHER" id="PTHR21174:SF0">
    <property type="entry name" value="HD PHOSPHOHYDROLASE FAMILY PROTEIN-RELATED"/>
    <property type="match status" value="1"/>
</dbReference>
<protein>
    <recommendedName>
        <fullName evidence="3">N-methyl-D-aspartate receptor NMDAR2C subunit</fullName>
    </recommendedName>
</protein>
<name>A0A5R8WLX4_9BACT</name>
<dbReference type="PANTHER" id="PTHR21174">
    <property type="match status" value="1"/>
</dbReference>
<evidence type="ECO:0000313" key="1">
    <source>
        <dbReference type="EMBL" id="TLM90382.1"/>
    </source>
</evidence>
<dbReference type="Proteomes" id="UP000305517">
    <property type="component" value="Unassembled WGS sequence"/>
</dbReference>
<gene>
    <name evidence="1" type="ORF">FDY95_16805</name>
</gene>